<name>A0ABT4H2N5_PAEAL</name>
<proteinExistence type="predicted"/>
<feature type="transmembrane region" description="Helical" evidence="1">
    <location>
        <begin position="64"/>
        <end position="81"/>
    </location>
</feature>
<sequence length="117" mass="13262">MGNELFDEDDFASKNETVYFIPKNVKSRFEFLPGFGVRELLITLTGAVIGLAIAFIVYLFSQHILSFVLVGLVGGLSFFLAKPDPRTGKNALDLLKDIRNYKSRPKRYFYRYGDGRG</sequence>
<dbReference type="EMBL" id="JAMDNP010000050">
    <property type="protein sequence ID" value="MCY9763218.1"/>
    <property type="molecule type" value="Genomic_DNA"/>
</dbReference>
<evidence type="ECO:0000256" key="1">
    <source>
        <dbReference type="SAM" id="Phobius"/>
    </source>
</evidence>
<keyword evidence="3" id="KW-1185">Reference proteome</keyword>
<protein>
    <submittedName>
        <fullName evidence="2">PrgI family protein</fullName>
    </submittedName>
</protein>
<keyword evidence="1" id="KW-0812">Transmembrane</keyword>
<organism evidence="2 3">
    <name type="scientific">Paenibacillus alvei</name>
    <name type="common">Bacillus alvei</name>
    <dbReference type="NCBI Taxonomy" id="44250"/>
    <lineage>
        <taxon>Bacteria</taxon>
        <taxon>Bacillati</taxon>
        <taxon>Bacillota</taxon>
        <taxon>Bacilli</taxon>
        <taxon>Bacillales</taxon>
        <taxon>Paenibacillaceae</taxon>
        <taxon>Paenibacillus</taxon>
    </lineage>
</organism>
<dbReference type="Proteomes" id="UP001527181">
    <property type="component" value="Unassembled WGS sequence"/>
</dbReference>
<feature type="transmembrane region" description="Helical" evidence="1">
    <location>
        <begin position="40"/>
        <end position="58"/>
    </location>
</feature>
<gene>
    <name evidence="2" type="ORF">M5X12_22040</name>
</gene>
<keyword evidence="1" id="KW-1133">Transmembrane helix</keyword>
<evidence type="ECO:0000313" key="3">
    <source>
        <dbReference type="Proteomes" id="UP001527181"/>
    </source>
</evidence>
<comment type="caution">
    <text evidence="2">The sequence shown here is derived from an EMBL/GenBank/DDBJ whole genome shotgun (WGS) entry which is preliminary data.</text>
</comment>
<accession>A0ABT4H2N5</accession>
<keyword evidence="1" id="KW-0472">Membrane</keyword>
<reference evidence="2 3" key="1">
    <citation type="submission" date="2022-05" db="EMBL/GenBank/DDBJ databases">
        <title>Genome Sequencing of Bee-Associated Microbes.</title>
        <authorList>
            <person name="Dunlap C."/>
        </authorList>
    </citation>
    <scope>NUCLEOTIDE SEQUENCE [LARGE SCALE GENOMIC DNA]</scope>
    <source>
        <strain evidence="2 3">NRRL B-04010</strain>
    </source>
</reference>
<dbReference type="RefSeq" id="WP_268600169.1">
    <property type="nucleotide sequence ID" value="NZ_JAMDNP010000050.1"/>
</dbReference>
<evidence type="ECO:0000313" key="2">
    <source>
        <dbReference type="EMBL" id="MCY9763218.1"/>
    </source>
</evidence>